<gene>
    <name evidence="1" type="ORF">SDC9_197243</name>
</gene>
<sequence length="92" mass="10896">MQERHGQIKDCNDKKRAVEQCRFNYIRVIKVRDIRTVSQKRGEPESAQSVMIVRHLNDNIEFGRRQAEVNILRPELSDLFRGIVRDMPCRSD</sequence>
<accession>A0A645IE64</accession>
<proteinExistence type="predicted"/>
<reference evidence="1" key="1">
    <citation type="submission" date="2019-08" db="EMBL/GenBank/DDBJ databases">
        <authorList>
            <person name="Kucharzyk K."/>
            <person name="Murdoch R.W."/>
            <person name="Higgins S."/>
            <person name="Loffler F."/>
        </authorList>
    </citation>
    <scope>NUCLEOTIDE SEQUENCE</scope>
</reference>
<organism evidence="1">
    <name type="scientific">bioreactor metagenome</name>
    <dbReference type="NCBI Taxonomy" id="1076179"/>
    <lineage>
        <taxon>unclassified sequences</taxon>
        <taxon>metagenomes</taxon>
        <taxon>ecological metagenomes</taxon>
    </lineage>
</organism>
<dbReference type="AlphaFoldDB" id="A0A645IE64"/>
<comment type="caution">
    <text evidence="1">The sequence shown here is derived from an EMBL/GenBank/DDBJ whole genome shotgun (WGS) entry which is preliminary data.</text>
</comment>
<dbReference type="EMBL" id="VSSQ01113035">
    <property type="protein sequence ID" value="MPN49621.1"/>
    <property type="molecule type" value="Genomic_DNA"/>
</dbReference>
<evidence type="ECO:0000313" key="1">
    <source>
        <dbReference type="EMBL" id="MPN49621.1"/>
    </source>
</evidence>
<protein>
    <submittedName>
        <fullName evidence="1">Uncharacterized protein</fullName>
    </submittedName>
</protein>
<name>A0A645IE64_9ZZZZ</name>